<reference evidence="1 2" key="1">
    <citation type="submission" date="2020-08" db="EMBL/GenBank/DDBJ databases">
        <title>Genomic Encyclopedia of Type Strains, Phase IV (KMG-IV): sequencing the most valuable type-strain genomes for metagenomic binning, comparative biology and taxonomic classification.</title>
        <authorList>
            <person name="Goeker M."/>
        </authorList>
    </citation>
    <scope>NUCLEOTIDE SEQUENCE [LARGE SCALE GENOMIC DNA]</scope>
    <source>
        <strain evidence="1 2">DSM 25481</strain>
    </source>
</reference>
<organism evidence="1 2">
    <name type="scientific">Hansschlegelia beijingensis</name>
    <dbReference type="NCBI Taxonomy" id="1133344"/>
    <lineage>
        <taxon>Bacteria</taxon>
        <taxon>Pseudomonadati</taxon>
        <taxon>Pseudomonadota</taxon>
        <taxon>Alphaproteobacteria</taxon>
        <taxon>Hyphomicrobiales</taxon>
        <taxon>Methylopilaceae</taxon>
        <taxon>Hansschlegelia</taxon>
    </lineage>
</organism>
<dbReference type="AlphaFoldDB" id="A0A7W6D1S7"/>
<keyword evidence="2" id="KW-1185">Reference proteome</keyword>
<proteinExistence type="predicted"/>
<dbReference type="Proteomes" id="UP000528964">
    <property type="component" value="Unassembled WGS sequence"/>
</dbReference>
<evidence type="ECO:0000313" key="2">
    <source>
        <dbReference type="Proteomes" id="UP000528964"/>
    </source>
</evidence>
<dbReference type="EMBL" id="JACIDR010000001">
    <property type="protein sequence ID" value="MBB3972507.1"/>
    <property type="molecule type" value="Genomic_DNA"/>
</dbReference>
<name>A0A7W6D1S7_9HYPH</name>
<protein>
    <submittedName>
        <fullName evidence="1">Uncharacterized protein</fullName>
    </submittedName>
</protein>
<sequence length="173" mass="19387">MLCEIEREQRDQLSPGPVACEERIARGAFAPSAGDARKARISLGIVAKRDLFGDQLSVWRLAGDPPRVRLDELAERLRREEAQRTLFAIVWALAQEIRAIRLMGEKALCVLDECDTDHNGGKHPAHAHIAISPGFRAKFQLTSESSEFQQLVRDLANLLKSASGERRFEVNRC</sequence>
<gene>
    <name evidence="1" type="ORF">GGR24_001140</name>
</gene>
<evidence type="ECO:0000313" key="1">
    <source>
        <dbReference type="EMBL" id="MBB3972507.1"/>
    </source>
</evidence>
<dbReference type="RefSeq" id="WP_183394296.1">
    <property type="nucleotide sequence ID" value="NZ_JACIDR010000001.1"/>
</dbReference>
<comment type="caution">
    <text evidence="1">The sequence shown here is derived from an EMBL/GenBank/DDBJ whole genome shotgun (WGS) entry which is preliminary data.</text>
</comment>
<accession>A0A7W6D1S7</accession>